<dbReference type="CDD" id="cd12203">
    <property type="entry name" value="GT1"/>
    <property type="match status" value="1"/>
</dbReference>
<comment type="subcellular location">
    <subcellularLocation>
        <location evidence="1">Nucleus</location>
    </subcellularLocation>
</comment>
<evidence type="ECO:0000256" key="2">
    <source>
        <dbReference type="ARBA" id="ARBA00023015"/>
    </source>
</evidence>
<evidence type="ECO:0000256" key="3">
    <source>
        <dbReference type="ARBA" id="ARBA00023125"/>
    </source>
</evidence>
<dbReference type="InterPro" id="IPR044822">
    <property type="entry name" value="Myb_DNA-bind_4"/>
</dbReference>
<evidence type="ECO:0000256" key="6">
    <source>
        <dbReference type="SAM" id="MobiDB-lite"/>
    </source>
</evidence>
<organism evidence="8 9">
    <name type="scientific">Erythranthe guttata</name>
    <name type="common">Yellow monkey flower</name>
    <name type="synonym">Mimulus guttatus</name>
    <dbReference type="NCBI Taxonomy" id="4155"/>
    <lineage>
        <taxon>Eukaryota</taxon>
        <taxon>Viridiplantae</taxon>
        <taxon>Streptophyta</taxon>
        <taxon>Embryophyta</taxon>
        <taxon>Tracheophyta</taxon>
        <taxon>Spermatophyta</taxon>
        <taxon>Magnoliopsida</taxon>
        <taxon>eudicotyledons</taxon>
        <taxon>Gunneridae</taxon>
        <taxon>Pentapetalae</taxon>
        <taxon>asterids</taxon>
        <taxon>lamiids</taxon>
        <taxon>Lamiales</taxon>
        <taxon>Phrymaceae</taxon>
        <taxon>Erythranthe</taxon>
    </lineage>
</organism>
<dbReference type="InterPro" id="IPR001005">
    <property type="entry name" value="SANT/Myb"/>
</dbReference>
<dbReference type="Gene3D" id="1.10.10.60">
    <property type="entry name" value="Homeodomain-like"/>
    <property type="match status" value="1"/>
</dbReference>
<feature type="compositionally biased region" description="Basic and acidic residues" evidence="6">
    <location>
        <begin position="144"/>
        <end position="155"/>
    </location>
</feature>
<evidence type="ECO:0000256" key="4">
    <source>
        <dbReference type="ARBA" id="ARBA00023163"/>
    </source>
</evidence>
<keyword evidence="2" id="KW-0805">Transcription regulation</keyword>
<evidence type="ECO:0000256" key="1">
    <source>
        <dbReference type="ARBA" id="ARBA00004123"/>
    </source>
</evidence>
<feature type="domain" description="Myb-like" evidence="7">
    <location>
        <begin position="1"/>
        <end position="64"/>
    </location>
</feature>
<dbReference type="PANTHER" id="PTHR21654:SF84">
    <property type="entry name" value="SI:DKEY-66I24.7"/>
    <property type="match status" value="1"/>
</dbReference>
<keyword evidence="3" id="KW-0238">DNA-binding</keyword>
<protein>
    <recommendedName>
        <fullName evidence="7">Myb-like domain-containing protein</fullName>
    </recommendedName>
</protein>
<evidence type="ECO:0000259" key="7">
    <source>
        <dbReference type="PROSITE" id="PS50090"/>
    </source>
</evidence>
<dbReference type="Proteomes" id="UP000030748">
    <property type="component" value="Unassembled WGS sequence"/>
</dbReference>
<dbReference type="EMBL" id="KI631268">
    <property type="protein sequence ID" value="EYU29141.1"/>
    <property type="molecule type" value="Genomic_DNA"/>
</dbReference>
<dbReference type="GO" id="GO:0006355">
    <property type="term" value="P:regulation of DNA-templated transcription"/>
    <property type="evidence" value="ECO:0007669"/>
    <property type="project" value="UniProtKB-ARBA"/>
</dbReference>
<name>A0A022QMG9_ERYGU</name>
<sequence length="270" mass="32578">RDERVPQWSNQETREFIEIRAQLEWDFITAKRNKNLWEAVANRMREKGYRRTADQCKCKWKNLVNRYKGQEASDVENGRQCPFFNELHTVFTARANQMPPHVDTESTGISKGKKRLINISEDQSHHEEFSEDETTVPKRKPGREKKQQKIAGKKEIYSNKNESILNGLRETMRGFMAQQQRIDVQWKDTVKKRAHQRDIFEQEWRQTMERLERERLLMERAWREREEQRRSREENRAVKRDALLTTLLNKLLRDEISEFIAVETNFFIHT</sequence>
<dbReference type="eggNOG" id="KOG4282">
    <property type="taxonomic scope" value="Eukaryota"/>
</dbReference>
<reference evidence="8 9" key="1">
    <citation type="journal article" date="2013" name="Proc. Natl. Acad. Sci. U.S.A.">
        <title>Fine-scale variation in meiotic recombination in Mimulus inferred from population shotgun sequencing.</title>
        <authorList>
            <person name="Hellsten U."/>
            <person name="Wright K.M."/>
            <person name="Jenkins J."/>
            <person name="Shu S."/>
            <person name="Yuan Y."/>
            <person name="Wessler S.R."/>
            <person name="Schmutz J."/>
            <person name="Willis J.H."/>
            <person name="Rokhsar D.S."/>
        </authorList>
    </citation>
    <scope>NUCLEOTIDE SEQUENCE [LARGE SCALE GENOMIC DNA]</scope>
    <source>
        <strain evidence="9">cv. DUN x IM62</strain>
    </source>
</reference>
<dbReference type="AlphaFoldDB" id="A0A022QMG9"/>
<feature type="non-terminal residue" evidence="8">
    <location>
        <position position="1"/>
    </location>
</feature>
<dbReference type="FunFam" id="1.10.10.60:FF:000032">
    <property type="entry name" value="Zinc finger and SCAN domain-containing 20"/>
    <property type="match status" value="1"/>
</dbReference>
<dbReference type="GO" id="GO:0003677">
    <property type="term" value="F:DNA binding"/>
    <property type="evidence" value="ECO:0007669"/>
    <property type="project" value="UniProtKB-KW"/>
</dbReference>
<evidence type="ECO:0000256" key="5">
    <source>
        <dbReference type="ARBA" id="ARBA00023242"/>
    </source>
</evidence>
<keyword evidence="5" id="KW-0539">Nucleus</keyword>
<dbReference type="GO" id="GO:0005634">
    <property type="term" value="C:nucleus"/>
    <property type="evidence" value="ECO:0007669"/>
    <property type="project" value="UniProtKB-SubCell"/>
</dbReference>
<keyword evidence="4" id="KW-0804">Transcription</keyword>
<accession>A0A022QMG9</accession>
<keyword evidence="9" id="KW-1185">Reference proteome</keyword>
<proteinExistence type="predicted"/>
<gene>
    <name evidence="8" type="ORF">MIMGU_mgv1a021444mg</name>
</gene>
<dbReference type="PANTHER" id="PTHR21654">
    <property type="entry name" value="FI21293P1"/>
    <property type="match status" value="1"/>
</dbReference>
<evidence type="ECO:0000313" key="9">
    <source>
        <dbReference type="Proteomes" id="UP000030748"/>
    </source>
</evidence>
<dbReference type="PROSITE" id="PS50090">
    <property type="entry name" value="MYB_LIKE"/>
    <property type="match status" value="1"/>
</dbReference>
<evidence type="ECO:0000313" key="8">
    <source>
        <dbReference type="EMBL" id="EYU29141.1"/>
    </source>
</evidence>
<feature type="region of interest" description="Disordered" evidence="6">
    <location>
        <begin position="121"/>
        <end position="155"/>
    </location>
</feature>
<dbReference type="Pfam" id="PF13837">
    <property type="entry name" value="Myb_DNA-bind_4"/>
    <property type="match status" value="1"/>
</dbReference>